<dbReference type="InterPro" id="IPR004365">
    <property type="entry name" value="NA-bd_OB_tRNA"/>
</dbReference>
<dbReference type="PANTHER" id="PTHR22594:SF34">
    <property type="entry name" value="ASPARAGINE--TRNA LIGASE, MITOCHONDRIAL-RELATED"/>
    <property type="match status" value="1"/>
</dbReference>
<proteinExistence type="inferred from homology"/>
<name>A0AAD8XSG1_9STRA</name>
<evidence type="ECO:0000256" key="2">
    <source>
        <dbReference type="ARBA" id="ARBA00012816"/>
    </source>
</evidence>
<dbReference type="InterPro" id="IPR004522">
    <property type="entry name" value="Asn-tRNA-ligase"/>
</dbReference>
<evidence type="ECO:0000256" key="1">
    <source>
        <dbReference type="ARBA" id="ARBA00008226"/>
    </source>
</evidence>
<dbReference type="Proteomes" id="UP001224775">
    <property type="component" value="Unassembled WGS sequence"/>
</dbReference>
<dbReference type="GO" id="GO:0004816">
    <property type="term" value="F:asparagine-tRNA ligase activity"/>
    <property type="evidence" value="ECO:0007669"/>
    <property type="project" value="UniProtKB-EC"/>
</dbReference>
<dbReference type="Pfam" id="PF01336">
    <property type="entry name" value="tRNA_anti-codon"/>
    <property type="match status" value="1"/>
</dbReference>
<evidence type="ECO:0000313" key="10">
    <source>
        <dbReference type="Proteomes" id="UP001224775"/>
    </source>
</evidence>
<dbReference type="NCBIfam" id="NF003037">
    <property type="entry name" value="PRK03932.1"/>
    <property type="match status" value="1"/>
</dbReference>
<evidence type="ECO:0000313" key="9">
    <source>
        <dbReference type="EMBL" id="KAK1732872.1"/>
    </source>
</evidence>
<dbReference type="SUPFAM" id="SSF50249">
    <property type="entry name" value="Nucleic acid-binding proteins"/>
    <property type="match status" value="1"/>
</dbReference>
<keyword evidence="5" id="KW-0067">ATP-binding</keyword>
<dbReference type="FunFam" id="3.30.930.10:FF:000016">
    <property type="entry name" value="Asparagine--tRNA ligase"/>
    <property type="match status" value="1"/>
</dbReference>
<dbReference type="HAMAP" id="MF_00534">
    <property type="entry name" value="Asn_tRNA_synth"/>
    <property type="match status" value="1"/>
</dbReference>
<sequence length="582" mass="64065">MTQTTTTRQHLAKKMASRACLAAAVAASSRGGVSAFGTSSIGRSGMMARSLSTISSNNRFSSYPSTTSTSYAINNSELSNRISSVAPSRSFQLNMSTVAAGATTARRVKTAEAEVSEEQVSIKGWVRTVRKQKTLAFVEVNDGSNMSGIQCVLPFDTVDEDTMKEIDNLTTGCSVHAIGQIIKSQGGKQAVELSASSLRIVGECPGDTFPLAKKRHSLEYLRTIAHLRPRTNTIAAVARVRSTLAGSIHKFFQGEGFNYVQTPLITASDCEGAGEMFRVTTLDIDDVASLPRAKDDEGKELAGVDYAEDFFGKAAFLTVSGQLGGETHACALGDVYTFGPTFRAENSQTTRHLAEFWMVEPEMAFADLTSAMDNAEAMLKACVGDVIEKCDEDLEFFGKFFDKGLKARLDKVVSKPFVRCEYRDAIKYLQEEIAKDPSKWQFPDVEFGTDLATEHERWLAETKFDSAVFVYNYPKSIKAFYMRDNDEDGGETVNAMDLLVPGVGELVGGSQREERMDVLVEKMKELDLDVEDYWWYLDLRRFGSVPHAGYGLGFERLVTYVCGIENIRDAIAFPRYPGNAEF</sequence>
<evidence type="ECO:0000256" key="6">
    <source>
        <dbReference type="ARBA" id="ARBA00022917"/>
    </source>
</evidence>
<dbReference type="PRINTS" id="PR01042">
    <property type="entry name" value="TRNASYNTHASP"/>
</dbReference>
<evidence type="ECO:0000259" key="8">
    <source>
        <dbReference type="PROSITE" id="PS50862"/>
    </source>
</evidence>
<reference evidence="9" key="1">
    <citation type="submission" date="2023-06" db="EMBL/GenBank/DDBJ databases">
        <title>Survivors Of The Sea: Transcriptome response of Skeletonema marinoi to long-term dormancy.</title>
        <authorList>
            <person name="Pinder M.I.M."/>
            <person name="Kourtchenko O."/>
            <person name="Robertson E.K."/>
            <person name="Larsson T."/>
            <person name="Maumus F."/>
            <person name="Osuna-Cruz C.M."/>
            <person name="Vancaester E."/>
            <person name="Stenow R."/>
            <person name="Vandepoele K."/>
            <person name="Ploug H."/>
            <person name="Bruchert V."/>
            <person name="Godhe A."/>
            <person name="Topel M."/>
        </authorList>
    </citation>
    <scope>NUCLEOTIDE SEQUENCE</scope>
    <source>
        <strain evidence="9">R05AC</strain>
    </source>
</reference>
<dbReference type="GO" id="GO:0005739">
    <property type="term" value="C:mitochondrion"/>
    <property type="evidence" value="ECO:0007669"/>
    <property type="project" value="TreeGrafter"/>
</dbReference>
<dbReference type="InterPro" id="IPR012340">
    <property type="entry name" value="NA-bd_OB-fold"/>
</dbReference>
<comment type="similarity">
    <text evidence="1">Belongs to the class-II aminoacyl-tRNA synthetase family.</text>
</comment>
<dbReference type="InterPro" id="IPR004364">
    <property type="entry name" value="Aa-tRNA-synt_II"/>
</dbReference>
<dbReference type="PANTHER" id="PTHR22594">
    <property type="entry name" value="ASPARTYL/LYSYL-TRNA SYNTHETASE"/>
    <property type="match status" value="1"/>
</dbReference>
<gene>
    <name evidence="9" type="ORF">QTG54_016410</name>
</gene>
<dbReference type="GO" id="GO:0005524">
    <property type="term" value="F:ATP binding"/>
    <property type="evidence" value="ECO:0007669"/>
    <property type="project" value="UniProtKB-KW"/>
</dbReference>
<dbReference type="GO" id="GO:0006421">
    <property type="term" value="P:asparaginyl-tRNA aminoacylation"/>
    <property type="evidence" value="ECO:0007669"/>
    <property type="project" value="InterPro"/>
</dbReference>
<keyword evidence="10" id="KW-1185">Reference proteome</keyword>
<dbReference type="NCBIfam" id="TIGR00457">
    <property type="entry name" value="asnS"/>
    <property type="match status" value="1"/>
</dbReference>
<dbReference type="PROSITE" id="PS50862">
    <property type="entry name" value="AA_TRNA_LIGASE_II"/>
    <property type="match status" value="1"/>
</dbReference>
<evidence type="ECO:0000256" key="4">
    <source>
        <dbReference type="ARBA" id="ARBA00022741"/>
    </source>
</evidence>
<organism evidence="9 10">
    <name type="scientific">Skeletonema marinoi</name>
    <dbReference type="NCBI Taxonomy" id="267567"/>
    <lineage>
        <taxon>Eukaryota</taxon>
        <taxon>Sar</taxon>
        <taxon>Stramenopiles</taxon>
        <taxon>Ochrophyta</taxon>
        <taxon>Bacillariophyta</taxon>
        <taxon>Coscinodiscophyceae</taxon>
        <taxon>Thalassiosirophycidae</taxon>
        <taxon>Thalassiosirales</taxon>
        <taxon>Skeletonemataceae</taxon>
        <taxon>Skeletonema</taxon>
        <taxon>Skeletonema marinoi-dohrnii complex</taxon>
    </lineage>
</organism>
<dbReference type="CDD" id="cd00776">
    <property type="entry name" value="AsxRS_core"/>
    <property type="match status" value="1"/>
</dbReference>
<comment type="caution">
    <text evidence="9">The sequence shown here is derived from an EMBL/GenBank/DDBJ whole genome shotgun (WGS) entry which is preliminary data.</text>
</comment>
<evidence type="ECO:0000256" key="5">
    <source>
        <dbReference type="ARBA" id="ARBA00022840"/>
    </source>
</evidence>
<dbReference type="Gene3D" id="2.40.50.140">
    <property type="entry name" value="Nucleic acid-binding proteins"/>
    <property type="match status" value="1"/>
</dbReference>
<dbReference type="InterPro" id="IPR006195">
    <property type="entry name" value="aa-tRNA-synth_II"/>
</dbReference>
<keyword evidence="6" id="KW-0648">Protein biosynthesis</keyword>
<keyword evidence="3 9" id="KW-0436">Ligase</keyword>
<accession>A0AAD8XSG1</accession>
<dbReference type="Gene3D" id="3.30.930.10">
    <property type="entry name" value="Bira Bifunctional Protein, Domain 2"/>
    <property type="match status" value="1"/>
</dbReference>
<feature type="domain" description="Aminoacyl-transfer RNA synthetases class-II family profile" evidence="8">
    <location>
        <begin position="239"/>
        <end position="574"/>
    </location>
</feature>
<evidence type="ECO:0000256" key="7">
    <source>
        <dbReference type="ARBA" id="ARBA00023146"/>
    </source>
</evidence>
<dbReference type="Pfam" id="PF00152">
    <property type="entry name" value="tRNA-synt_2"/>
    <property type="match status" value="1"/>
</dbReference>
<keyword evidence="7" id="KW-0030">Aminoacyl-tRNA synthetase</keyword>
<dbReference type="CDD" id="cd04318">
    <property type="entry name" value="EcAsnRS_like_N"/>
    <property type="match status" value="1"/>
</dbReference>
<dbReference type="InterPro" id="IPR002312">
    <property type="entry name" value="Asp/Asn-tRNA-synth_IIb"/>
</dbReference>
<protein>
    <recommendedName>
        <fullName evidence="2">asparagine--tRNA ligase</fullName>
        <ecNumber evidence="2">6.1.1.22</ecNumber>
    </recommendedName>
</protein>
<dbReference type="AlphaFoldDB" id="A0AAD8XSG1"/>
<dbReference type="InterPro" id="IPR045864">
    <property type="entry name" value="aa-tRNA-synth_II/BPL/LPL"/>
</dbReference>
<dbReference type="EC" id="6.1.1.22" evidence="2"/>
<dbReference type="GO" id="GO:0003676">
    <property type="term" value="F:nucleic acid binding"/>
    <property type="evidence" value="ECO:0007669"/>
    <property type="project" value="InterPro"/>
</dbReference>
<keyword evidence="4" id="KW-0547">Nucleotide-binding</keyword>
<dbReference type="EMBL" id="JATAAI010000056">
    <property type="protein sequence ID" value="KAK1732872.1"/>
    <property type="molecule type" value="Genomic_DNA"/>
</dbReference>
<dbReference type="SUPFAM" id="SSF55681">
    <property type="entry name" value="Class II aaRS and biotin synthetases"/>
    <property type="match status" value="1"/>
</dbReference>
<evidence type="ECO:0000256" key="3">
    <source>
        <dbReference type="ARBA" id="ARBA00022598"/>
    </source>
</evidence>